<name>A0A9P1GKS5_9DINO</name>
<evidence type="ECO:0000313" key="3">
    <source>
        <dbReference type="EMBL" id="CAL1167579.1"/>
    </source>
</evidence>
<feature type="transmembrane region" description="Helical" evidence="1">
    <location>
        <begin position="306"/>
        <end position="330"/>
    </location>
</feature>
<organism evidence="2">
    <name type="scientific">Cladocopium goreaui</name>
    <dbReference type="NCBI Taxonomy" id="2562237"/>
    <lineage>
        <taxon>Eukaryota</taxon>
        <taxon>Sar</taxon>
        <taxon>Alveolata</taxon>
        <taxon>Dinophyceae</taxon>
        <taxon>Suessiales</taxon>
        <taxon>Symbiodiniaceae</taxon>
        <taxon>Cladocopium</taxon>
    </lineage>
</organism>
<feature type="transmembrane region" description="Helical" evidence="1">
    <location>
        <begin position="382"/>
        <end position="405"/>
    </location>
</feature>
<keyword evidence="1" id="KW-0472">Membrane</keyword>
<feature type="transmembrane region" description="Helical" evidence="1">
    <location>
        <begin position="153"/>
        <end position="171"/>
    </location>
</feature>
<dbReference type="EMBL" id="CAMXCT020006223">
    <property type="protein sequence ID" value="CAL1167579.1"/>
    <property type="molecule type" value="Genomic_DNA"/>
</dbReference>
<feature type="transmembrane region" description="Helical" evidence="1">
    <location>
        <begin position="130"/>
        <end position="147"/>
    </location>
</feature>
<protein>
    <submittedName>
        <fullName evidence="2">Uncharacterized protein</fullName>
    </submittedName>
</protein>
<dbReference type="EMBL" id="CAMXCT030006223">
    <property type="protein sequence ID" value="CAL4801516.1"/>
    <property type="molecule type" value="Genomic_DNA"/>
</dbReference>
<keyword evidence="1" id="KW-1133">Transmembrane helix</keyword>
<keyword evidence="4" id="KW-1185">Reference proteome</keyword>
<accession>A0A9P1GKS5</accession>
<dbReference type="OrthoDB" id="443878at2759"/>
<evidence type="ECO:0000256" key="1">
    <source>
        <dbReference type="SAM" id="Phobius"/>
    </source>
</evidence>
<reference evidence="2" key="1">
    <citation type="submission" date="2022-10" db="EMBL/GenBank/DDBJ databases">
        <authorList>
            <person name="Chen Y."/>
            <person name="Dougan E. K."/>
            <person name="Chan C."/>
            <person name="Rhodes N."/>
            <person name="Thang M."/>
        </authorList>
    </citation>
    <scope>NUCLEOTIDE SEQUENCE</scope>
</reference>
<sequence>MSAMATLLRRVPNLCRDTAHFSKQADARLQRALDDLEVSQPKFDDSETQITDLLHGNVVKFRFALPRLDPDSFREVLAQVDQNKEILHVQLRQARTRSLVYLEAGEAMNGVEPADFQEDFFSMIRSLQEVALAAAVSFLVVLALSYSSMDLRVATWISGILSWLLQFLAFTQSWSKQVGWMFQALNGAVGRMVSTLDEPVARYGQKVAQPLEALEASIDKLDMEQALVVKRMKEFEGQVRDVIPDFDVPTVEDLREPIVDCHTRIGNFLEETKGALPDELKELLKRHSTGHLVLQRSGFECRLVHVPLVLVFILNLSMLILSQVMVASALQGPVETPLGPDQNDALVRGFQEQFPQIKFSLQEDAHAPIVTTPAPSNGWAGVLMPLPCFLQILLSVLELLLGLYLTRPSRLLAMVGSVTHDLEKGCNAWIEKNSRGISAEVFATFGQVQKRAERFFPTYRLRMGQLRSFLLTGAK</sequence>
<dbReference type="AlphaFoldDB" id="A0A9P1GKS5"/>
<comment type="caution">
    <text evidence="2">The sequence shown here is derived from an EMBL/GenBank/DDBJ whole genome shotgun (WGS) entry which is preliminary data.</text>
</comment>
<dbReference type="EMBL" id="CAMXCT010006223">
    <property type="protein sequence ID" value="CAI4014204.1"/>
    <property type="molecule type" value="Genomic_DNA"/>
</dbReference>
<proteinExistence type="predicted"/>
<evidence type="ECO:0000313" key="4">
    <source>
        <dbReference type="Proteomes" id="UP001152797"/>
    </source>
</evidence>
<keyword evidence="1" id="KW-0812">Transmembrane</keyword>
<dbReference type="Proteomes" id="UP001152797">
    <property type="component" value="Unassembled WGS sequence"/>
</dbReference>
<gene>
    <name evidence="2" type="ORF">C1SCF055_LOCUS39119</name>
</gene>
<evidence type="ECO:0000313" key="2">
    <source>
        <dbReference type="EMBL" id="CAI4014204.1"/>
    </source>
</evidence>
<feature type="non-terminal residue" evidence="2">
    <location>
        <position position="475"/>
    </location>
</feature>
<reference evidence="3" key="2">
    <citation type="submission" date="2024-04" db="EMBL/GenBank/DDBJ databases">
        <authorList>
            <person name="Chen Y."/>
            <person name="Shah S."/>
            <person name="Dougan E. K."/>
            <person name="Thang M."/>
            <person name="Chan C."/>
        </authorList>
    </citation>
    <scope>NUCLEOTIDE SEQUENCE [LARGE SCALE GENOMIC DNA]</scope>
</reference>